<evidence type="ECO:0000313" key="1">
    <source>
        <dbReference type="EMBL" id="AFA44746.1"/>
    </source>
</evidence>
<dbReference type="EMBL" id="JQ513383">
    <property type="protein sequence ID" value="AFA44746.1"/>
    <property type="molecule type" value="Genomic_DNA"/>
</dbReference>
<sequence>MNKIKSLDIAYTLFYIKDHTDDSFYKVIVDYTENLIQELNTILIGSDCIVKPSGVEFKATIDSILFSSISGLVYKVTENTKSFYSYRYVNPLKIEFL</sequence>
<organism evidence="1 2">
    <name type="scientific">Klebsiella phage vB_KleM_RaK2</name>
    <dbReference type="NCBI Taxonomy" id="1147094"/>
    <lineage>
        <taxon>Viruses</taxon>
        <taxon>Duplodnaviria</taxon>
        <taxon>Heunggongvirae</taxon>
        <taxon>Uroviricota</taxon>
        <taxon>Caudoviricetes</taxon>
        <taxon>Alcyoneusvirus</taxon>
        <taxon>Alcyoneusvirus RaK2</taxon>
    </lineage>
</organism>
<reference evidence="1 2" key="1">
    <citation type="journal article" date="2012" name="J. Virol.">
        <title>Genome of Klebsiella sp.-Infecting Bacteriophage vB_KleM_RaK2.</title>
        <authorList>
            <person name="Simoliunas E."/>
            <person name="Kaliniene L."/>
            <person name="Truncaite L."/>
            <person name="Klausa V."/>
            <person name="Zajanckauskaite A."/>
            <person name="Meskys R."/>
        </authorList>
    </citation>
    <scope>NUCLEOTIDE SEQUENCE [LARGE SCALE GENOMIC DNA]</scope>
</reference>
<protein>
    <submittedName>
        <fullName evidence="1">Uncharacterized protein</fullName>
    </submittedName>
</protein>
<keyword evidence="2" id="KW-1185">Reference proteome</keyword>
<dbReference type="GeneID" id="14013061"/>
<dbReference type="KEGG" id="vg:14013061"/>
<evidence type="ECO:0000313" key="2">
    <source>
        <dbReference type="Proteomes" id="UP000007524"/>
    </source>
</evidence>
<gene>
    <name evidence="1" type="ORF">RaK2_00473</name>
</gene>
<dbReference type="RefSeq" id="YP_007007628.1">
    <property type="nucleotide sequence ID" value="NC_019526.1"/>
</dbReference>
<name>H6X4T0_9CAUD</name>
<dbReference type="Proteomes" id="UP000007524">
    <property type="component" value="Segment"/>
</dbReference>
<proteinExistence type="predicted"/>
<accession>H6X4T0</accession>